<organism evidence="2 3">
    <name type="scientific">Yoonia vestfoldensis</name>
    <dbReference type="NCBI Taxonomy" id="245188"/>
    <lineage>
        <taxon>Bacteria</taxon>
        <taxon>Pseudomonadati</taxon>
        <taxon>Pseudomonadota</taxon>
        <taxon>Alphaproteobacteria</taxon>
        <taxon>Rhodobacterales</taxon>
        <taxon>Paracoccaceae</taxon>
        <taxon>Yoonia</taxon>
    </lineage>
</organism>
<dbReference type="PIRSF" id="PIRSF038971">
    <property type="entry name" value="PhnM"/>
    <property type="match status" value="1"/>
</dbReference>
<dbReference type="AlphaFoldDB" id="A0A1Y0E8K5"/>
<dbReference type="SUPFAM" id="SSF51338">
    <property type="entry name" value="Composite domain of metallo-dependent hydrolases"/>
    <property type="match status" value="1"/>
</dbReference>
<dbReference type="NCBIfam" id="NF011990">
    <property type="entry name" value="PRK15446.2-6"/>
    <property type="match status" value="1"/>
</dbReference>
<keyword evidence="3" id="KW-1185">Reference proteome</keyword>
<dbReference type="SUPFAM" id="SSF51556">
    <property type="entry name" value="Metallo-dependent hydrolases"/>
    <property type="match status" value="1"/>
</dbReference>
<dbReference type="GO" id="GO:0016810">
    <property type="term" value="F:hydrolase activity, acting on carbon-nitrogen (but not peptide) bonds"/>
    <property type="evidence" value="ECO:0007669"/>
    <property type="project" value="InterPro"/>
</dbReference>
<sequence>MWLSDFALVLPDRVMPHGSLRIEDGIITDIVEGPVKGGVEGQGMEIFPGFIDMHGDMIEVELEPRALVDFPMDVALHHLDMRLAASGVTTAYAAVSFSRGVRAGERRSFEHTSQVIRDLSKARGQARVDHRIHARFDITFDNAVNVLAGLLGDGSVDLVSLMDHTPGQGQYRNLEVHIRNKAAFHGVSETEARQMISTAIAERSRPQEDLLTNMRTVAQLCRDHGVPLASHDDDSPDKANLMADLGAILSEFPVTKDAAAACAARGMMIAMGAPNAMRGQSYSGNLSAREAHAAGLLHILAADYHPATILPAIRILAESNPEGLAGAARLATANPAKALGLSDRGRIGLGKRADLAIVAGHHVVASLRGGQLIFSKGLLSFDPHSDAAAFTEPSYSS</sequence>
<name>A0A1Y0E8K5_9RHOB</name>
<dbReference type="InterPro" id="IPR006680">
    <property type="entry name" value="Amidohydro-rel"/>
</dbReference>
<accession>A0A1Y0E8K5</accession>
<dbReference type="Proteomes" id="UP000195273">
    <property type="component" value="Chromosome"/>
</dbReference>
<dbReference type="KEGG" id="lvs:LOKVESSMR4R_00409"/>
<dbReference type="PANTHER" id="PTHR43135">
    <property type="entry name" value="ALPHA-D-RIBOSE 1-METHYLPHOSPHONATE 5-TRIPHOSPHATE DIPHOSPHATASE"/>
    <property type="match status" value="1"/>
</dbReference>
<reference evidence="2 3" key="1">
    <citation type="submission" date="2017-05" db="EMBL/GenBank/DDBJ databases">
        <title>Genome Sequence of Loktanella vestfoldensis Strain SMR4r Isolated from a Culture of the Diatom Skeletonema marinoi.</title>
        <authorList>
            <person name="Topel M."/>
            <person name="Pinder M.I.M."/>
            <person name="Johansson O.N."/>
            <person name="Kourtchenko O."/>
            <person name="Godhe A."/>
            <person name="Clarke A.K."/>
        </authorList>
    </citation>
    <scope>NUCLEOTIDE SEQUENCE [LARGE SCALE GENOMIC DNA]</scope>
    <source>
        <strain evidence="2 3">SMR4r</strain>
    </source>
</reference>
<dbReference type="EMBL" id="CP021431">
    <property type="protein sequence ID" value="ART99748.1"/>
    <property type="molecule type" value="Genomic_DNA"/>
</dbReference>
<gene>
    <name evidence="2" type="primary">phnM</name>
    <name evidence="2" type="ORF">LOKVESSMR4R_00409</name>
</gene>
<dbReference type="PANTHER" id="PTHR43135:SF3">
    <property type="entry name" value="ALPHA-D-RIBOSE 1-METHYLPHOSPHONATE 5-TRIPHOSPHATE DIPHOSPHATASE"/>
    <property type="match status" value="1"/>
</dbReference>
<keyword evidence="2" id="KW-0378">Hydrolase</keyword>
<dbReference type="Pfam" id="PF01979">
    <property type="entry name" value="Amidohydro_1"/>
    <property type="match status" value="1"/>
</dbReference>
<dbReference type="InterPro" id="IPR051781">
    <property type="entry name" value="Metallo-dep_Hydrolase"/>
</dbReference>
<dbReference type="GO" id="GO:0019700">
    <property type="term" value="P:organic phosphonate catabolic process"/>
    <property type="evidence" value="ECO:0007669"/>
    <property type="project" value="InterPro"/>
</dbReference>
<dbReference type="RefSeq" id="WP_087206075.1">
    <property type="nucleotide sequence ID" value="NZ_CP021431.1"/>
</dbReference>
<evidence type="ECO:0000259" key="1">
    <source>
        <dbReference type="Pfam" id="PF01979"/>
    </source>
</evidence>
<dbReference type="NCBIfam" id="NF011984">
    <property type="entry name" value="PRK15446.1-5"/>
    <property type="match status" value="1"/>
</dbReference>
<feature type="domain" description="Amidohydrolase-related" evidence="1">
    <location>
        <begin position="179"/>
        <end position="360"/>
    </location>
</feature>
<dbReference type="OrthoDB" id="9785413at2"/>
<dbReference type="InterPro" id="IPR012696">
    <property type="entry name" value="PhnM"/>
</dbReference>
<dbReference type="InterPro" id="IPR011059">
    <property type="entry name" value="Metal-dep_hydrolase_composite"/>
</dbReference>
<evidence type="ECO:0000313" key="2">
    <source>
        <dbReference type="EMBL" id="ART99748.1"/>
    </source>
</evidence>
<dbReference type="InterPro" id="IPR032466">
    <property type="entry name" value="Metal_Hydrolase"/>
</dbReference>
<dbReference type="NCBIfam" id="NF011988">
    <property type="entry name" value="PRK15446.2-4"/>
    <property type="match status" value="1"/>
</dbReference>
<evidence type="ECO:0000313" key="3">
    <source>
        <dbReference type="Proteomes" id="UP000195273"/>
    </source>
</evidence>
<dbReference type="EC" id="3.6.1.63" evidence="2"/>
<dbReference type="Gene3D" id="3.20.20.140">
    <property type="entry name" value="Metal-dependent hydrolases"/>
    <property type="match status" value="1"/>
</dbReference>
<proteinExistence type="predicted"/>
<protein>
    <submittedName>
        <fullName evidence="2">Alpha-D-ribose 1-methylphosphonate 5-triphosphate diphosphatase</fullName>
        <ecNumber evidence="2">3.6.1.63</ecNumber>
    </submittedName>
</protein>